<reference evidence="6" key="2">
    <citation type="submission" date="2020-11" db="EMBL/GenBank/DDBJ databases">
        <authorList>
            <person name="McCartney M.A."/>
            <person name="Auch B."/>
            <person name="Kono T."/>
            <person name="Mallez S."/>
            <person name="Becker A."/>
            <person name="Gohl D.M."/>
            <person name="Silverstein K.A.T."/>
            <person name="Koren S."/>
            <person name="Bechman K.B."/>
            <person name="Herman A."/>
            <person name="Abrahante J.E."/>
            <person name="Garbe J."/>
        </authorList>
    </citation>
    <scope>NUCLEOTIDE SEQUENCE</scope>
    <source>
        <strain evidence="6">Duluth1</strain>
        <tissue evidence="6">Whole animal</tissue>
    </source>
</reference>
<dbReference type="Pfam" id="PF00147">
    <property type="entry name" value="Fibrinogen_C"/>
    <property type="match status" value="1"/>
</dbReference>
<dbReference type="PROSITE" id="PS51406">
    <property type="entry name" value="FIBRINOGEN_C_2"/>
    <property type="match status" value="1"/>
</dbReference>
<dbReference type="NCBIfam" id="NF040941">
    <property type="entry name" value="GGGWT_bact"/>
    <property type="match status" value="1"/>
</dbReference>
<dbReference type="EMBL" id="JAIWYP010000002">
    <property type="protein sequence ID" value="KAH3869454.1"/>
    <property type="molecule type" value="Genomic_DNA"/>
</dbReference>
<dbReference type="InterPro" id="IPR036056">
    <property type="entry name" value="Fibrinogen-like_C"/>
</dbReference>
<dbReference type="SMART" id="SM00186">
    <property type="entry name" value="FBG"/>
    <property type="match status" value="1"/>
</dbReference>
<dbReference type="InterPro" id="IPR020837">
    <property type="entry name" value="Fibrinogen_CS"/>
</dbReference>
<evidence type="ECO:0000313" key="6">
    <source>
        <dbReference type="EMBL" id="KAH3869454.1"/>
    </source>
</evidence>
<organism evidence="6 7">
    <name type="scientific">Dreissena polymorpha</name>
    <name type="common">Zebra mussel</name>
    <name type="synonym">Mytilus polymorpha</name>
    <dbReference type="NCBI Taxonomy" id="45954"/>
    <lineage>
        <taxon>Eukaryota</taxon>
        <taxon>Metazoa</taxon>
        <taxon>Spiralia</taxon>
        <taxon>Lophotrochozoa</taxon>
        <taxon>Mollusca</taxon>
        <taxon>Bivalvia</taxon>
        <taxon>Autobranchia</taxon>
        <taxon>Heteroconchia</taxon>
        <taxon>Euheterodonta</taxon>
        <taxon>Imparidentia</taxon>
        <taxon>Neoheterodontei</taxon>
        <taxon>Myida</taxon>
        <taxon>Dreissenoidea</taxon>
        <taxon>Dreissenidae</taxon>
        <taxon>Dreissena</taxon>
    </lineage>
</organism>
<keyword evidence="7" id="KW-1185">Reference proteome</keyword>
<dbReference type="Gene3D" id="3.90.215.10">
    <property type="entry name" value="Gamma Fibrinogen, chain A, domain 1"/>
    <property type="match status" value="1"/>
</dbReference>
<comment type="caution">
    <text evidence="6">The sequence shown here is derived from an EMBL/GenBank/DDBJ whole genome shotgun (WGS) entry which is preliminary data.</text>
</comment>
<dbReference type="GO" id="GO:0005615">
    <property type="term" value="C:extracellular space"/>
    <property type="evidence" value="ECO:0007669"/>
    <property type="project" value="TreeGrafter"/>
</dbReference>
<gene>
    <name evidence="6" type="ORF">DPMN_032623</name>
</gene>
<dbReference type="InterPro" id="IPR000436">
    <property type="entry name" value="Sushi_SCR_CCP_dom"/>
</dbReference>
<comment type="caution">
    <text evidence="2">Lacks conserved residue(s) required for the propagation of feature annotation.</text>
</comment>
<evidence type="ECO:0008006" key="8">
    <source>
        <dbReference type="Google" id="ProtNLM"/>
    </source>
</evidence>
<evidence type="ECO:0000259" key="4">
    <source>
        <dbReference type="PROSITE" id="PS50923"/>
    </source>
</evidence>
<feature type="domain" description="Fibrinogen C-terminal" evidence="5">
    <location>
        <begin position="438"/>
        <end position="651"/>
    </location>
</feature>
<dbReference type="SUPFAM" id="SSF57535">
    <property type="entry name" value="Complement control module/SCR domain"/>
    <property type="match status" value="2"/>
</dbReference>
<dbReference type="OrthoDB" id="6345539at2759"/>
<accession>A0A9D4M522</accession>
<feature type="domain" description="Sushi" evidence="4">
    <location>
        <begin position="332"/>
        <end position="387"/>
    </location>
</feature>
<dbReference type="SMART" id="SM00032">
    <property type="entry name" value="CCP"/>
    <property type="match status" value="2"/>
</dbReference>
<evidence type="ECO:0000313" key="7">
    <source>
        <dbReference type="Proteomes" id="UP000828390"/>
    </source>
</evidence>
<feature type="signal peptide" evidence="3">
    <location>
        <begin position="1"/>
        <end position="23"/>
    </location>
</feature>
<dbReference type="InterPro" id="IPR014716">
    <property type="entry name" value="Fibrinogen_a/b/g_C_1"/>
</dbReference>
<evidence type="ECO:0000259" key="5">
    <source>
        <dbReference type="PROSITE" id="PS51406"/>
    </source>
</evidence>
<evidence type="ECO:0000256" key="3">
    <source>
        <dbReference type="SAM" id="SignalP"/>
    </source>
</evidence>
<dbReference type="Proteomes" id="UP000828390">
    <property type="component" value="Unassembled WGS sequence"/>
</dbReference>
<dbReference type="InterPro" id="IPR050373">
    <property type="entry name" value="Fibrinogen_C-term_domain"/>
</dbReference>
<dbReference type="InterPro" id="IPR002181">
    <property type="entry name" value="Fibrinogen_a/b/g_C_dom"/>
</dbReference>
<proteinExistence type="predicted"/>
<dbReference type="PROSITE" id="PS50923">
    <property type="entry name" value="SUSHI"/>
    <property type="match status" value="1"/>
</dbReference>
<dbReference type="Pfam" id="PF00084">
    <property type="entry name" value="Sushi"/>
    <property type="match status" value="2"/>
</dbReference>
<protein>
    <recommendedName>
        <fullName evidence="8">Fibrinogen C-terminal domain-containing protein</fullName>
    </recommendedName>
</protein>
<evidence type="ECO:0000256" key="2">
    <source>
        <dbReference type="PROSITE-ProRule" id="PRU00302"/>
    </source>
</evidence>
<dbReference type="Gene3D" id="2.10.70.10">
    <property type="entry name" value="Complement Module, domain 1"/>
    <property type="match status" value="2"/>
</dbReference>
<sequence>MSRHMAIVVCFAIVLMSYRHVTGQAHDVAKLDKRLTSIKSFVDREIIDIRFQISELKMTVEQMVVDQRNASAGSNIGGPFPDYGQGMAGVNQKQITDLKIKLNAHENRLNRLFSTVNEIHVVKNSSKRTAKADIEKKCDDRFNALQKKFEETAAAMMKGYNELKSHVNVKVSLFDQIHNLSQSVISEQNKLSTRIDQTDANIIRLEGEVNKLEVNEMVEKKERNEIIKNLKDELLQLNAGVKTKFDDRVKALQNRFEESTTANLAVYKDLESQISVQLKDLSKSLIAEQNKLSVRINQSDANIVRLKDGLNTLDGFSRAIEGLKRRTDKCCIDCGDPTPEHGTVNTTVTKYGTVVKISCNHGYVLSGENIVKCNADSVWSDSATCNPYDCGSAAPENGVATAPNGTTYQKQAIVQCNAGYRLNGSSVIECNATGWNDSVSCVIQRDCKDWYTSGFRDTGIYTIYPNPGVIFQVRCDMEIDGGGWTVIQRRVSASDFYKSWAEYKAGFGDEQNFWLGNEKIFALTGSGDYRLRVDLRVGGETRFASYQQFAVAGENDLYRLTIADYSGTAGDSMSDSNNKAFSAKDRDNTYSSNCAKLLRSAWWFNACGSSDLNGSYGGDRNVRGFVSGLIWYDWLGYEKSLSSSEMKIRRR</sequence>
<dbReference type="PANTHER" id="PTHR19143">
    <property type="entry name" value="FIBRINOGEN/TENASCIN/ANGIOPOEITIN"/>
    <property type="match status" value="1"/>
</dbReference>
<dbReference type="InterPro" id="IPR035976">
    <property type="entry name" value="Sushi/SCR/CCP_sf"/>
</dbReference>
<evidence type="ECO:0000256" key="1">
    <source>
        <dbReference type="ARBA" id="ARBA00023157"/>
    </source>
</evidence>
<keyword evidence="1" id="KW-1015">Disulfide bond</keyword>
<dbReference type="PROSITE" id="PS00514">
    <property type="entry name" value="FIBRINOGEN_C_1"/>
    <property type="match status" value="1"/>
</dbReference>
<feature type="chain" id="PRO_5038847085" description="Fibrinogen C-terminal domain-containing protein" evidence="3">
    <location>
        <begin position="24"/>
        <end position="651"/>
    </location>
</feature>
<dbReference type="SUPFAM" id="SSF56496">
    <property type="entry name" value="Fibrinogen C-terminal domain-like"/>
    <property type="match status" value="1"/>
</dbReference>
<reference evidence="6" key="1">
    <citation type="journal article" date="2019" name="bioRxiv">
        <title>The Genome of the Zebra Mussel, Dreissena polymorpha: A Resource for Invasive Species Research.</title>
        <authorList>
            <person name="McCartney M.A."/>
            <person name="Auch B."/>
            <person name="Kono T."/>
            <person name="Mallez S."/>
            <person name="Zhang Y."/>
            <person name="Obille A."/>
            <person name="Becker A."/>
            <person name="Abrahante J.E."/>
            <person name="Garbe J."/>
            <person name="Badalamenti J.P."/>
            <person name="Herman A."/>
            <person name="Mangelson H."/>
            <person name="Liachko I."/>
            <person name="Sullivan S."/>
            <person name="Sone E.D."/>
            <person name="Koren S."/>
            <person name="Silverstein K.A.T."/>
            <person name="Beckman K.B."/>
            <person name="Gohl D.M."/>
        </authorList>
    </citation>
    <scope>NUCLEOTIDE SEQUENCE</scope>
    <source>
        <strain evidence="6">Duluth1</strain>
        <tissue evidence="6">Whole animal</tissue>
    </source>
</reference>
<dbReference type="CDD" id="cd00033">
    <property type="entry name" value="CCP"/>
    <property type="match status" value="2"/>
</dbReference>
<keyword evidence="2" id="KW-0768">Sushi</keyword>
<dbReference type="CDD" id="cd00087">
    <property type="entry name" value="FReD"/>
    <property type="match status" value="1"/>
</dbReference>
<name>A0A9D4M522_DREPO</name>
<keyword evidence="3" id="KW-0732">Signal</keyword>
<dbReference type="AlphaFoldDB" id="A0A9D4M522"/>